<comment type="caution">
    <text evidence="2">The sequence shown here is derived from an EMBL/GenBank/DDBJ whole genome shotgun (WGS) entry which is preliminary data.</text>
</comment>
<keyword evidence="1" id="KW-0472">Membrane</keyword>
<evidence type="ECO:0000256" key="1">
    <source>
        <dbReference type="SAM" id="Phobius"/>
    </source>
</evidence>
<organism evidence="2 3">
    <name type="scientific">Meganyctiphanes norvegica</name>
    <name type="common">Northern krill</name>
    <name type="synonym">Thysanopoda norvegica</name>
    <dbReference type="NCBI Taxonomy" id="48144"/>
    <lineage>
        <taxon>Eukaryota</taxon>
        <taxon>Metazoa</taxon>
        <taxon>Ecdysozoa</taxon>
        <taxon>Arthropoda</taxon>
        <taxon>Crustacea</taxon>
        <taxon>Multicrustacea</taxon>
        <taxon>Malacostraca</taxon>
        <taxon>Eumalacostraca</taxon>
        <taxon>Eucarida</taxon>
        <taxon>Euphausiacea</taxon>
        <taxon>Euphausiidae</taxon>
        <taxon>Meganyctiphanes</taxon>
    </lineage>
</organism>
<dbReference type="AlphaFoldDB" id="A0AAV2S2E1"/>
<keyword evidence="3" id="KW-1185">Reference proteome</keyword>
<evidence type="ECO:0000313" key="2">
    <source>
        <dbReference type="EMBL" id="CAL4155324.1"/>
    </source>
</evidence>
<sequence>KLWKIWTKEYISAIKESRKTSPLAVKVKIVFFISLKHCKLFSCFSNSCQLTCSSLKEFGNPVTCRRSHLLYSSEIIMTIEVSLASMWNIPSQKKGLIAATHCATVRIPVAIVVWAVATGGVWLCYCHL</sequence>
<gene>
    <name evidence="2" type="ORF">MNOR_LOCUS31493</name>
</gene>
<keyword evidence="1" id="KW-0812">Transmembrane</keyword>
<name>A0AAV2S2E1_MEGNR</name>
<proteinExistence type="predicted"/>
<dbReference type="EMBL" id="CAXKWB010040638">
    <property type="protein sequence ID" value="CAL4155324.1"/>
    <property type="molecule type" value="Genomic_DNA"/>
</dbReference>
<feature type="transmembrane region" description="Helical" evidence="1">
    <location>
        <begin position="107"/>
        <end position="125"/>
    </location>
</feature>
<keyword evidence="1" id="KW-1133">Transmembrane helix</keyword>
<accession>A0AAV2S2E1</accession>
<reference evidence="2 3" key="1">
    <citation type="submission" date="2024-05" db="EMBL/GenBank/DDBJ databases">
        <authorList>
            <person name="Wallberg A."/>
        </authorList>
    </citation>
    <scope>NUCLEOTIDE SEQUENCE [LARGE SCALE GENOMIC DNA]</scope>
</reference>
<dbReference type="Proteomes" id="UP001497623">
    <property type="component" value="Unassembled WGS sequence"/>
</dbReference>
<feature type="non-terminal residue" evidence="2">
    <location>
        <position position="1"/>
    </location>
</feature>
<protein>
    <submittedName>
        <fullName evidence="2">Uncharacterized protein</fullName>
    </submittedName>
</protein>
<evidence type="ECO:0000313" key="3">
    <source>
        <dbReference type="Proteomes" id="UP001497623"/>
    </source>
</evidence>